<name>A0A1H0A2Z4_9BACT</name>
<gene>
    <name evidence="3" type="ORF">SAMN04488516_101260</name>
</gene>
<dbReference type="EMBL" id="FNIN01000001">
    <property type="protein sequence ID" value="SDN27757.1"/>
    <property type="molecule type" value="Genomic_DNA"/>
</dbReference>
<evidence type="ECO:0000313" key="3">
    <source>
        <dbReference type="EMBL" id="SDN27757.1"/>
    </source>
</evidence>
<dbReference type="Pfam" id="PF24409">
    <property type="entry name" value="wHTH-PRTase_assc"/>
    <property type="match status" value="1"/>
</dbReference>
<dbReference type="Proteomes" id="UP000199602">
    <property type="component" value="Unassembled WGS sequence"/>
</dbReference>
<dbReference type="AlphaFoldDB" id="A0A1H0A2Z4"/>
<dbReference type="Pfam" id="PF24390">
    <property type="entry name" value="PRTase-CE"/>
    <property type="match status" value="1"/>
</dbReference>
<dbReference type="InterPro" id="IPR057055">
    <property type="entry name" value="wHTH-PRTase_assoc"/>
</dbReference>
<dbReference type="STRING" id="206665.SAMN04488516_101260"/>
<accession>A0A1H0A2Z4</accession>
<protein>
    <submittedName>
        <fullName evidence="3">Uncharacterized protein</fullName>
    </submittedName>
</protein>
<evidence type="ECO:0000259" key="1">
    <source>
        <dbReference type="Pfam" id="PF24390"/>
    </source>
</evidence>
<proteinExistence type="predicted"/>
<feature type="domain" description="PRTase-CE" evidence="1">
    <location>
        <begin position="11"/>
        <end position="286"/>
    </location>
</feature>
<dbReference type="RefSeq" id="WP_092062184.1">
    <property type="nucleotide sequence ID" value="NZ_FNIN01000001.1"/>
</dbReference>
<organism evidence="3 4">
    <name type="scientific">Desulfonauticus submarinus</name>
    <dbReference type="NCBI Taxonomy" id="206665"/>
    <lineage>
        <taxon>Bacteria</taxon>
        <taxon>Pseudomonadati</taxon>
        <taxon>Thermodesulfobacteriota</taxon>
        <taxon>Desulfovibrionia</taxon>
        <taxon>Desulfovibrionales</taxon>
        <taxon>Desulfonauticaceae</taxon>
        <taxon>Desulfonauticus</taxon>
    </lineage>
</organism>
<dbReference type="OrthoDB" id="5520868at2"/>
<keyword evidence="4" id="KW-1185">Reference proteome</keyword>
<evidence type="ECO:0000259" key="2">
    <source>
        <dbReference type="Pfam" id="PF24409"/>
    </source>
</evidence>
<reference evidence="3 4" key="1">
    <citation type="submission" date="2016-10" db="EMBL/GenBank/DDBJ databases">
        <authorList>
            <person name="de Groot N.N."/>
        </authorList>
    </citation>
    <scope>NUCLEOTIDE SEQUENCE [LARGE SCALE GENOMIC DNA]</scope>
    <source>
        <strain evidence="3 4">DSM 15269</strain>
    </source>
</reference>
<dbReference type="InterPro" id="IPR056920">
    <property type="entry name" value="PRTase-CE"/>
</dbReference>
<sequence length="438" mass="51318">MLLSETDLGKKYIEQFDREDQQIAKKFIDSLIIISEHRFLNELSTALDELTKHSTNLPAALYPVFEKKKNTSSFFQEDGTPHMSEASHVGSEGILQKFCRDYATSKKNVYFNLSLKELKEKKIRSIICVDDIIASGKRMREFIEWIYGNKTIKSWYSFKWIKFLIVTYAVTEKGLKGNYLYNNDTKTNAERKKRSKDIIRTLNIIPDEQIKFNIKLNDGRSFWISKDKNEIIRLCYKYAKKYNIPEKWILGFNKTFSTIIFPHSVPNTTPGIIWWGKNQKWKPLFPKNVFPAQIIDLTRLNLSKVEESLKKLGFDDNKFNFDAFLKAQSEDSKRLFLFLLCLSKKKRRISIISEVMELPIIYVEKLRDKCLEYNLITSNLILTKQGRNILKSIKKHMKKSQENICIIKEEYYYPMSLRGLTALSSKTTSLENGGRNDC</sequence>
<evidence type="ECO:0000313" key="4">
    <source>
        <dbReference type="Proteomes" id="UP000199602"/>
    </source>
</evidence>
<feature type="domain" description="PRTase associated wHTH" evidence="2">
    <location>
        <begin position="338"/>
        <end position="419"/>
    </location>
</feature>